<evidence type="ECO:0000313" key="1">
    <source>
        <dbReference type="EMBL" id="AQZ69377.1"/>
    </source>
</evidence>
<dbReference type="KEGG" id="noa:BKM31_54990"/>
<evidence type="ECO:0000313" key="2">
    <source>
        <dbReference type="Proteomes" id="UP000190797"/>
    </source>
</evidence>
<organism evidence="1 2">
    <name type="scientific">[Actinomadura] parvosata subsp. kistnae</name>
    <dbReference type="NCBI Taxonomy" id="1909395"/>
    <lineage>
        <taxon>Bacteria</taxon>
        <taxon>Bacillati</taxon>
        <taxon>Actinomycetota</taxon>
        <taxon>Actinomycetes</taxon>
        <taxon>Streptosporangiales</taxon>
        <taxon>Streptosporangiaceae</taxon>
        <taxon>Nonomuraea</taxon>
    </lineage>
</organism>
<name>A0A1V0AGN2_9ACTN</name>
<proteinExistence type="predicted"/>
<reference evidence="2" key="1">
    <citation type="journal article" date="2017" name="Med. Chem. Commun.">
        <title>Nonomuraea sp. ATCC 55076 harbours the largest actinomycete chromosome to date and the kistamicin biosynthetic gene cluster.</title>
        <authorList>
            <person name="Nazari B."/>
            <person name="Forneris C.C."/>
            <person name="Gibson M.I."/>
            <person name="Moon K."/>
            <person name="Schramma K.R."/>
            <person name="Seyedsayamdost M.R."/>
        </authorList>
    </citation>
    <scope>NUCLEOTIDE SEQUENCE [LARGE SCALE GENOMIC DNA]</scope>
    <source>
        <strain evidence="2">ATCC 55076</strain>
    </source>
</reference>
<keyword evidence="2" id="KW-1185">Reference proteome</keyword>
<accession>A0A1V0AGN2</accession>
<dbReference type="STRING" id="1909395.BKM31_54990"/>
<dbReference type="RefSeq" id="WP_080045760.1">
    <property type="nucleotide sequence ID" value="NZ_CP017717.1"/>
</dbReference>
<dbReference type="Proteomes" id="UP000190797">
    <property type="component" value="Chromosome"/>
</dbReference>
<dbReference type="AlphaFoldDB" id="A0A1V0AGN2"/>
<protein>
    <recommendedName>
        <fullName evidence="3">Divalent-cation tolerance protein CutA</fullName>
    </recommendedName>
</protein>
<evidence type="ECO:0008006" key="3">
    <source>
        <dbReference type="Google" id="ProtNLM"/>
    </source>
</evidence>
<sequence length="98" mass="10801">MAEFVEIRMTIESHERAAELAHGILLAGLATSIDIAEAPHQPVHRDTPTWQLTLITTNEQVPALEGHLRSTGATAPLDCRPVIQDFEGYPDWLMDGQS</sequence>
<gene>
    <name evidence="1" type="ORF">BKM31_54990</name>
</gene>
<dbReference type="EMBL" id="CP017717">
    <property type="protein sequence ID" value="AQZ69377.1"/>
    <property type="molecule type" value="Genomic_DNA"/>
</dbReference>
<dbReference type="OrthoDB" id="3541583at2"/>